<evidence type="ECO:0000313" key="2">
    <source>
        <dbReference type="Proteomes" id="UP001595710"/>
    </source>
</evidence>
<evidence type="ECO:0000313" key="1">
    <source>
        <dbReference type="EMBL" id="MFC3701788.1"/>
    </source>
</evidence>
<dbReference type="PROSITE" id="PS51318">
    <property type="entry name" value="TAT"/>
    <property type="match status" value="1"/>
</dbReference>
<organism evidence="1 2">
    <name type="scientific">Reinekea marina</name>
    <dbReference type="NCBI Taxonomy" id="1310421"/>
    <lineage>
        <taxon>Bacteria</taxon>
        <taxon>Pseudomonadati</taxon>
        <taxon>Pseudomonadota</taxon>
        <taxon>Gammaproteobacteria</taxon>
        <taxon>Oceanospirillales</taxon>
        <taxon>Saccharospirillaceae</taxon>
        <taxon>Reinekea</taxon>
    </lineage>
</organism>
<accession>A0ABV7WUN2</accession>
<dbReference type="InterPro" id="IPR011044">
    <property type="entry name" value="Quino_amine_DH_bsu"/>
</dbReference>
<protein>
    <submittedName>
        <fullName evidence="1">DUF1513 domain-containing protein</fullName>
    </submittedName>
</protein>
<dbReference type="SUPFAM" id="SSF50969">
    <property type="entry name" value="YVTN repeat-like/Quinoprotein amine dehydrogenase"/>
    <property type="match status" value="1"/>
</dbReference>
<dbReference type="RefSeq" id="WP_290283433.1">
    <property type="nucleotide sequence ID" value="NZ_JAUFQI010000001.1"/>
</dbReference>
<dbReference type="InterPro" id="IPR008311">
    <property type="entry name" value="UCP028101"/>
</dbReference>
<reference evidence="2" key="1">
    <citation type="journal article" date="2019" name="Int. J. Syst. Evol. Microbiol.">
        <title>The Global Catalogue of Microorganisms (GCM) 10K type strain sequencing project: providing services to taxonomists for standard genome sequencing and annotation.</title>
        <authorList>
            <consortium name="The Broad Institute Genomics Platform"/>
            <consortium name="The Broad Institute Genome Sequencing Center for Infectious Disease"/>
            <person name="Wu L."/>
            <person name="Ma J."/>
        </authorList>
    </citation>
    <scope>NUCLEOTIDE SEQUENCE [LARGE SCALE GENOMIC DNA]</scope>
    <source>
        <strain evidence="2">CECT 8288</strain>
    </source>
</reference>
<sequence>MISRRAFLGQGSALALATQLKSLAFANATTNTDELIIGASRLGSDHFAISAVNLNGALQWQLPLPGRGHDIALHPSLDFGIAIARRPGRYLQLFSSRTGQDLGLVRVSNHLKLNGHACWVNNKLIVSASHRASSQMCLLSYKLADNKLVEVGQQFFDYVGPHEIASTPNAIWVAVGGLKTKGREVTNKNSLTSFLLQLSPNNLTVEKEFPAPFAGLSLRHLACSDSGSPYIAGQYQLDPGDSPPLLFALKNETLTPLKAPPSLWAQLKGYIGSVEVSEGMIVATSPRAHWLGWFAEHNFELTDQFLLPDVCALAATSQGLFAGSGTGRVYNQGDVIPSKIRWDNHFSVT</sequence>
<dbReference type="InterPro" id="IPR006311">
    <property type="entry name" value="TAT_signal"/>
</dbReference>
<dbReference type="EMBL" id="JBHRYN010000011">
    <property type="protein sequence ID" value="MFC3701788.1"/>
    <property type="molecule type" value="Genomic_DNA"/>
</dbReference>
<keyword evidence="2" id="KW-1185">Reference proteome</keyword>
<dbReference type="Proteomes" id="UP001595710">
    <property type="component" value="Unassembled WGS sequence"/>
</dbReference>
<comment type="caution">
    <text evidence="1">The sequence shown here is derived from an EMBL/GenBank/DDBJ whole genome shotgun (WGS) entry which is preliminary data.</text>
</comment>
<name>A0ABV7WUN2_9GAMM</name>
<dbReference type="Pfam" id="PF07433">
    <property type="entry name" value="DUF1513"/>
    <property type="match status" value="1"/>
</dbReference>
<gene>
    <name evidence="1" type="ORF">ACFOND_09075</name>
</gene>
<proteinExistence type="predicted"/>